<protein>
    <recommendedName>
        <fullName evidence="4">Ketoreductase domain-containing protein</fullName>
    </recommendedName>
</protein>
<dbReference type="PRINTS" id="PR00081">
    <property type="entry name" value="GDHRDH"/>
</dbReference>
<dbReference type="InterPro" id="IPR057326">
    <property type="entry name" value="KR_dom"/>
</dbReference>
<evidence type="ECO:0000259" key="4">
    <source>
        <dbReference type="SMART" id="SM00822"/>
    </source>
</evidence>
<keyword evidence="6" id="KW-1185">Reference proteome</keyword>
<dbReference type="AlphaFoldDB" id="A0AAD5EJD6"/>
<accession>A0AAD5EJD6</accession>
<dbReference type="Gene3D" id="3.40.50.720">
    <property type="entry name" value="NAD(P)-binding Rossmann-like Domain"/>
    <property type="match status" value="1"/>
</dbReference>
<sequence>MLSRGAWTLCRQVHTNVKQNAFSNKIALVTGASRGIGLAIAESFAQRGAKVILVSQQPERAKAVEARFLSSFGTGHQSIALDISDRSSVAEAFKNQLKGVSIDYLVNAAGVSRDGLLVQLKDQDILDTINTNLIGTMSVSQYAAKTMMRKRSGCIINITSAVGIQGNAGQSVYSASKAGVIGFTKALAKELGPVNVRVNCIAPGFIETDMTNAIPDGKKEELLKSKISLKRFGSTQDVADAAMFIAQADYMHGQTLVIDGGLNL</sequence>
<organism evidence="5 6">
    <name type="scientific">Umbelopsis ramanniana AG</name>
    <dbReference type="NCBI Taxonomy" id="1314678"/>
    <lineage>
        <taxon>Eukaryota</taxon>
        <taxon>Fungi</taxon>
        <taxon>Fungi incertae sedis</taxon>
        <taxon>Mucoromycota</taxon>
        <taxon>Mucoromycotina</taxon>
        <taxon>Umbelopsidomycetes</taxon>
        <taxon>Umbelopsidales</taxon>
        <taxon>Umbelopsidaceae</taxon>
        <taxon>Umbelopsis</taxon>
    </lineage>
</organism>
<comment type="caution">
    <text evidence="5">The sequence shown here is derived from an EMBL/GenBank/DDBJ whole genome shotgun (WGS) entry which is preliminary data.</text>
</comment>
<evidence type="ECO:0000256" key="1">
    <source>
        <dbReference type="ARBA" id="ARBA00006484"/>
    </source>
</evidence>
<dbReference type="Pfam" id="PF13561">
    <property type="entry name" value="adh_short_C2"/>
    <property type="match status" value="1"/>
</dbReference>
<dbReference type="FunFam" id="3.40.50.720:FF:000173">
    <property type="entry name" value="3-oxoacyl-[acyl-carrier protein] reductase"/>
    <property type="match status" value="1"/>
</dbReference>
<feature type="domain" description="Ketoreductase" evidence="4">
    <location>
        <begin position="25"/>
        <end position="208"/>
    </location>
</feature>
<dbReference type="GO" id="GO:0006633">
    <property type="term" value="P:fatty acid biosynthetic process"/>
    <property type="evidence" value="ECO:0007669"/>
    <property type="project" value="TreeGrafter"/>
</dbReference>
<proteinExistence type="inferred from homology"/>
<evidence type="ECO:0000256" key="2">
    <source>
        <dbReference type="ARBA" id="ARBA00022857"/>
    </source>
</evidence>
<name>A0AAD5EJD6_UMBRA</name>
<dbReference type="PROSITE" id="PS00061">
    <property type="entry name" value="ADH_SHORT"/>
    <property type="match status" value="1"/>
</dbReference>
<keyword evidence="3" id="KW-0560">Oxidoreductase</keyword>
<dbReference type="InterPro" id="IPR020904">
    <property type="entry name" value="Sc_DH/Rdtase_CS"/>
</dbReference>
<dbReference type="SMART" id="SM00822">
    <property type="entry name" value="PKS_KR"/>
    <property type="match status" value="1"/>
</dbReference>
<dbReference type="InterPro" id="IPR002347">
    <property type="entry name" value="SDR_fam"/>
</dbReference>
<comment type="similarity">
    <text evidence="1">Belongs to the short-chain dehydrogenases/reductases (SDR) family.</text>
</comment>
<dbReference type="PRINTS" id="PR00080">
    <property type="entry name" value="SDRFAMILY"/>
</dbReference>
<reference evidence="5" key="1">
    <citation type="submission" date="2021-06" db="EMBL/GenBank/DDBJ databases">
        <authorList>
            <consortium name="DOE Joint Genome Institute"/>
            <person name="Mondo S.J."/>
            <person name="Amses K.R."/>
            <person name="Simmons D.R."/>
            <person name="Longcore J.E."/>
            <person name="Seto K."/>
            <person name="Alves G.H."/>
            <person name="Bonds A.E."/>
            <person name="Quandt C.A."/>
            <person name="Davis W.J."/>
            <person name="Chang Y."/>
            <person name="Letcher P.M."/>
            <person name="Powell M.J."/>
            <person name="Kuo A."/>
            <person name="Labutti K."/>
            <person name="Pangilinan J."/>
            <person name="Andreopoulos W."/>
            <person name="Tritt A."/>
            <person name="Riley R."/>
            <person name="Hundley H."/>
            <person name="Johnson J."/>
            <person name="Lipzen A."/>
            <person name="Barry K."/>
            <person name="Berbee M.L."/>
            <person name="Buchler N.E."/>
            <person name="Grigoriev I.V."/>
            <person name="Spatafora J.W."/>
            <person name="Stajich J.E."/>
            <person name="James T.Y."/>
        </authorList>
    </citation>
    <scope>NUCLEOTIDE SEQUENCE</scope>
    <source>
        <strain evidence="5">AG</strain>
    </source>
</reference>
<dbReference type="GO" id="GO:0048038">
    <property type="term" value="F:quinone binding"/>
    <property type="evidence" value="ECO:0007669"/>
    <property type="project" value="TreeGrafter"/>
</dbReference>
<keyword evidence="2" id="KW-0521">NADP</keyword>
<dbReference type="SUPFAM" id="SSF51735">
    <property type="entry name" value="NAD(P)-binding Rossmann-fold domains"/>
    <property type="match status" value="1"/>
</dbReference>
<reference evidence="5" key="2">
    <citation type="journal article" date="2022" name="Proc. Natl. Acad. Sci. U.S.A.">
        <title>Diploid-dominant life cycles characterize the early evolution of Fungi.</title>
        <authorList>
            <person name="Amses K.R."/>
            <person name="Simmons D.R."/>
            <person name="Longcore J.E."/>
            <person name="Mondo S.J."/>
            <person name="Seto K."/>
            <person name="Jeronimo G.H."/>
            <person name="Bonds A.E."/>
            <person name="Quandt C.A."/>
            <person name="Davis W.J."/>
            <person name="Chang Y."/>
            <person name="Federici B.A."/>
            <person name="Kuo A."/>
            <person name="LaButti K."/>
            <person name="Pangilinan J."/>
            <person name="Andreopoulos W."/>
            <person name="Tritt A."/>
            <person name="Riley R."/>
            <person name="Hundley H."/>
            <person name="Johnson J."/>
            <person name="Lipzen A."/>
            <person name="Barry K."/>
            <person name="Lang B.F."/>
            <person name="Cuomo C.A."/>
            <person name="Buchler N.E."/>
            <person name="Grigoriev I.V."/>
            <person name="Spatafora J.W."/>
            <person name="Stajich J.E."/>
            <person name="James T.Y."/>
        </authorList>
    </citation>
    <scope>NUCLEOTIDE SEQUENCE</scope>
    <source>
        <strain evidence="5">AG</strain>
    </source>
</reference>
<dbReference type="PANTHER" id="PTHR42760:SF133">
    <property type="entry name" value="3-OXOACYL-[ACYL-CARRIER-PROTEIN] REDUCTASE"/>
    <property type="match status" value="1"/>
</dbReference>
<dbReference type="RefSeq" id="XP_051448409.1">
    <property type="nucleotide sequence ID" value="XM_051586069.1"/>
</dbReference>
<gene>
    <name evidence="5" type="ORF">K450DRAFT_223494</name>
</gene>
<dbReference type="InterPro" id="IPR036291">
    <property type="entry name" value="NAD(P)-bd_dom_sf"/>
</dbReference>
<evidence type="ECO:0000313" key="5">
    <source>
        <dbReference type="EMBL" id="KAI8583405.1"/>
    </source>
</evidence>
<dbReference type="GeneID" id="75911417"/>
<evidence type="ECO:0000313" key="6">
    <source>
        <dbReference type="Proteomes" id="UP001206595"/>
    </source>
</evidence>
<evidence type="ECO:0000256" key="3">
    <source>
        <dbReference type="ARBA" id="ARBA00023002"/>
    </source>
</evidence>
<dbReference type="EMBL" id="MU620896">
    <property type="protein sequence ID" value="KAI8583405.1"/>
    <property type="molecule type" value="Genomic_DNA"/>
</dbReference>
<dbReference type="GO" id="GO:0016616">
    <property type="term" value="F:oxidoreductase activity, acting on the CH-OH group of donors, NAD or NADP as acceptor"/>
    <property type="evidence" value="ECO:0007669"/>
    <property type="project" value="TreeGrafter"/>
</dbReference>
<dbReference type="Proteomes" id="UP001206595">
    <property type="component" value="Unassembled WGS sequence"/>
</dbReference>
<dbReference type="PANTHER" id="PTHR42760">
    <property type="entry name" value="SHORT-CHAIN DEHYDROGENASES/REDUCTASES FAMILY MEMBER"/>
    <property type="match status" value="1"/>
</dbReference>